<protein>
    <submittedName>
        <fullName evidence="2">Uncharacterized protein</fullName>
    </submittedName>
</protein>
<evidence type="ECO:0000256" key="1">
    <source>
        <dbReference type="SAM" id="SignalP"/>
    </source>
</evidence>
<dbReference type="RefSeq" id="WP_095901759.1">
    <property type="nucleotide sequence ID" value="NZ_CP022383.1"/>
</dbReference>
<evidence type="ECO:0000313" key="2">
    <source>
        <dbReference type="EMBL" id="ATA79916.1"/>
    </source>
</evidence>
<dbReference type="EMBL" id="CP022383">
    <property type="protein sequence ID" value="ATA79916.1"/>
    <property type="molecule type" value="Genomic_DNA"/>
</dbReference>
<sequence length="294" mass="34715">MKQLLLYLSLFCSCAVIAQEQKYILLDSLTTHYQVKQYTLDTSPYGVKNTIEIYNVFSPYYGTNKGIDYIILFSVLPDLSSKTNWEEINFKKIRNNLFSVKNIFMRVEHKVFNVPLEKAFDISNTILIKKVKNKYYASKNTWIEDFYCMDYPRDIQVATKNFILNTNQPIKPMNILKENYKKVVPFLAFPLDEDDLGFLIPDILEGTYLSNIEDKLGNKIYYFYQFCNARYIGELAYIKDKGIVAGAYYDYFYTKGKRDSWEGDWAKLTHDGKRHLLWAEELKKEWAEKEKAKK</sequence>
<dbReference type="AlphaFoldDB" id="A0A250F7F9"/>
<organism evidence="2 3">
    <name type="scientific">Capnocytophaga sputigena</name>
    <dbReference type="NCBI Taxonomy" id="1019"/>
    <lineage>
        <taxon>Bacteria</taxon>
        <taxon>Pseudomonadati</taxon>
        <taxon>Bacteroidota</taxon>
        <taxon>Flavobacteriia</taxon>
        <taxon>Flavobacteriales</taxon>
        <taxon>Flavobacteriaceae</taxon>
        <taxon>Capnocytophaga</taxon>
    </lineage>
</organism>
<proteinExistence type="predicted"/>
<gene>
    <name evidence="2" type="ORF">CGC59_09605</name>
</gene>
<feature type="signal peptide" evidence="1">
    <location>
        <begin position="1"/>
        <end position="18"/>
    </location>
</feature>
<accession>A0A250F7F9</accession>
<feature type="chain" id="PRO_5012648316" evidence="1">
    <location>
        <begin position="19"/>
        <end position="294"/>
    </location>
</feature>
<keyword evidence="1" id="KW-0732">Signal</keyword>
<reference evidence="3" key="1">
    <citation type="submission" date="2017-06" db="EMBL/GenBank/DDBJ databases">
        <title>Capnocytophaga spp. assemblies.</title>
        <authorList>
            <person name="Gulvik C.A."/>
        </authorList>
    </citation>
    <scope>NUCLEOTIDE SEQUENCE [LARGE SCALE GENOMIC DNA]</scope>
    <source>
        <strain evidence="3">H4486</strain>
    </source>
</reference>
<evidence type="ECO:0000313" key="3">
    <source>
        <dbReference type="Proteomes" id="UP000217334"/>
    </source>
</evidence>
<dbReference type="Proteomes" id="UP000217334">
    <property type="component" value="Chromosome"/>
</dbReference>
<name>A0A250F7F9_CAPSP</name>